<dbReference type="Proteomes" id="UP001460270">
    <property type="component" value="Unassembled WGS sequence"/>
</dbReference>
<dbReference type="EMBL" id="JBBPFD010000002">
    <property type="protein sequence ID" value="KAK7938880.1"/>
    <property type="molecule type" value="Genomic_DNA"/>
</dbReference>
<sequence>MKIEKAAEMEDDMLQNVLSLVPRCFHKLESSLDLLKTEVREEYCVGVTKAIVNFVLRGLKESDSDRESQMPSHRQEIALLPKPWHKTFSTTEPG</sequence>
<evidence type="ECO:0000313" key="1">
    <source>
        <dbReference type="EMBL" id="KAK7938880.1"/>
    </source>
</evidence>
<gene>
    <name evidence="1" type="ORF">WMY93_002206</name>
</gene>
<accession>A0AAW0PV57</accession>
<name>A0AAW0PV57_9GOBI</name>
<organism evidence="1 2">
    <name type="scientific">Mugilogobius chulae</name>
    <name type="common">yellowstripe goby</name>
    <dbReference type="NCBI Taxonomy" id="88201"/>
    <lineage>
        <taxon>Eukaryota</taxon>
        <taxon>Metazoa</taxon>
        <taxon>Chordata</taxon>
        <taxon>Craniata</taxon>
        <taxon>Vertebrata</taxon>
        <taxon>Euteleostomi</taxon>
        <taxon>Actinopterygii</taxon>
        <taxon>Neopterygii</taxon>
        <taxon>Teleostei</taxon>
        <taxon>Neoteleostei</taxon>
        <taxon>Acanthomorphata</taxon>
        <taxon>Gobiaria</taxon>
        <taxon>Gobiiformes</taxon>
        <taxon>Gobioidei</taxon>
        <taxon>Gobiidae</taxon>
        <taxon>Gobionellinae</taxon>
        <taxon>Mugilogobius</taxon>
    </lineage>
</organism>
<comment type="caution">
    <text evidence="1">The sequence shown here is derived from an EMBL/GenBank/DDBJ whole genome shotgun (WGS) entry which is preliminary data.</text>
</comment>
<proteinExistence type="predicted"/>
<evidence type="ECO:0000313" key="2">
    <source>
        <dbReference type="Proteomes" id="UP001460270"/>
    </source>
</evidence>
<reference evidence="2" key="1">
    <citation type="submission" date="2024-04" db="EMBL/GenBank/DDBJ databases">
        <title>Salinicola lusitanus LLJ914,a marine bacterium isolated from the Okinawa Trough.</title>
        <authorList>
            <person name="Li J."/>
        </authorList>
    </citation>
    <scope>NUCLEOTIDE SEQUENCE [LARGE SCALE GENOMIC DNA]</scope>
</reference>
<protein>
    <submittedName>
        <fullName evidence="1">Uncharacterized protein</fullName>
    </submittedName>
</protein>
<keyword evidence="2" id="KW-1185">Reference proteome</keyword>
<dbReference type="AlphaFoldDB" id="A0AAW0PV57"/>